<organism evidence="11">
    <name type="scientific">uncultured marine thaumarchaeote KM3_72_F07</name>
    <dbReference type="NCBI Taxonomy" id="1456263"/>
    <lineage>
        <taxon>Archaea</taxon>
        <taxon>Nitrososphaerota</taxon>
        <taxon>environmental samples</taxon>
    </lineage>
</organism>
<evidence type="ECO:0000256" key="5">
    <source>
        <dbReference type="ARBA" id="ARBA00022723"/>
    </source>
</evidence>
<feature type="domain" description="Peptidase M1 membrane alanine aminopeptidase" evidence="9">
    <location>
        <begin position="253"/>
        <end position="461"/>
    </location>
</feature>
<keyword evidence="4" id="KW-0645">Protease</keyword>
<comment type="similarity">
    <text evidence="2">Belongs to the peptidase M1 family.</text>
</comment>
<dbReference type="EMBL" id="KF901046">
    <property type="protein sequence ID" value="AIF16118.1"/>
    <property type="molecule type" value="Genomic_DNA"/>
</dbReference>
<dbReference type="GO" id="GO:0070006">
    <property type="term" value="F:metalloaminopeptidase activity"/>
    <property type="evidence" value="ECO:0007669"/>
    <property type="project" value="TreeGrafter"/>
</dbReference>
<keyword evidence="7" id="KW-0862">Zinc</keyword>
<protein>
    <submittedName>
        <fullName evidence="11">Peptidase M1 membrane alanine aminopeptidase (PepN)</fullName>
        <ecNumber evidence="11">3.4.11.2</ecNumber>
    </submittedName>
</protein>
<dbReference type="SUPFAM" id="SSF48371">
    <property type="entry name" value="ARM repeat"/>
    <property type="match status" value="1"/>
</dbReference>
<dbReference type="EC" id="3.4.11.2" evidence="11"/>
<dbReference type="Pfam" id="PF01433">
    <property type="entry name" value="Peptidase_M1"/>
    <property type="match status" value="1"/>
</dbReference>
<evidence type="ECO:0000256" key="8">
    <source>
        <dbReference type="ARBA" id="ARBA00023049"/>
    </source>
</evidence>
<evidence type="ECO:0000256" key="2">
    <source>
        <dbReference type="ARBA" id="ARBA00010136"/>
    </source>
</evidence>
<evidence type="ECO:0000256" key="4">
    <source>
        <dbReference type="ARBA" id="ARBA00022670"/>
    </source>
</evidence>
<feature type="domain" description="Aminopeptidase N-like N-terminal" evidence="10">
    <location>
        <begin position="35"/>
        <end position="218"/>
    </location>
</feature>
<dbReference type="InterPro" id="IPR042097">
    <property type="entry name" value="Aminopeptidase_N-like_N_sf"/>
</dbReference>
<dbReference type="GO" id="GO:0043171">
    <property type="term" value="P:peptide catabolic process"/>
    <property type="evidence" value="ECO:0007669"/>
    <property type="project" value="TreeGrafter"/>
</dbReference>
<dbReference type="Pfam" id="PF17900">
    <property type="entry name" value="Peptidase_M1_N"/>
    <property type="match status" value="1"/>
</dbReference>
<dbReference type="Gene3D" id="1.10.390.10">
    <property type="entry name" value="Neutral Protease Domain 2"/>
    <property type="match status" value="1"/>
</dbReference>
<evidence type="ECO:0000259" key="9">
    <source>
        <dbReference type="Pfam" id="PF01433"/>
    </source>
</evidence>
<dbReference type="GO" id="GO:0016020">
    <property type="term" value="C:membrane"/>
    <property type="evidence" value="ECO:0007669"/>
    <property type="project" value="TreeGrafter"/>
</dbReference>
<keyword evidence="6 11" id="KW-0378">Hydrolase</keyword>
<keyword evidence="8" id="KW-0482">Metalloprotease</keyword>
<dbReference type="PANTHER" id="PTHR11533">
    <property type="entry name" value="PROTEASE M1 ZINC METALLOPROTEASE"/>
    <property type="match status" value="1"/>
</dbReference>
<evidence type="ECO:0000256" key="7">
    <source>
        <dbReference type="ARBA" id="ARBA00022833"/>
    </source>
</evidence>
<dbReference type="GO" id="GO:0016285">
    <property type="term" value="F:alanyl aminopeptidase activity"/>
    <property type="evidence" value="ECO:0007669"/>
    <property type="project" value="UniProtKB-EC"/>
</dbReference>
<dbReference type="InterPro" id="IPR011989">
    <property type="entry name" value="ARM-like"/>
</dbReference>
<dbReference type="InterPro" id="IPR050344">
    <property type="entry name" value="Peptidase_M1_aminopeptidases"/>
</dbReference>
<accession>A0A075HQB4</accession>
<dbReference type="PRINTS" id="PR00756">
    <property type="entry name" value="ALADIPTASE"/>
</dbReference>
<evidence type="ECO:0000256" key="1">
    <source>
        <dbReference type="ARBA" id="ARBA00001947"/>
    </source>
</evidence>
<dbReference type="GO" id="GO:0042277">
    <property type="term" value="F:peptide binding"/>
    <property type="evidence" value="ECO:0007669"/>
    <property type="project" value="TreeGrafter"/>
</dbReference>
<dbReference type="InterPro" id="IPR016024">
    <property type="entry name" value="ARM-type_fold"/>
</dbReference>
<dbReference type="AlphaFoldDB" id="A0A075HQB4"/>
<dbReference type="PANTHER" id="PTHR11533:SF174">
    <property type="entry name" value="PUROMYCIN-SENSITIVE AMINOPEPTIDASE-RELATED"/>
    <property type="match status" value="1"/>
</dbReference>
<dbReference type="GO" id="GO:0005615">
    <property type="term" value="C:extracellular space"/>
    <property type="evidence" value="ECO:0007669"/>
    <property type="project" value="TreeGrafter"/>
</dbReference>
<name>A0A075HQB4_9ARCH</name>
<dbReference type="InterPro" id="IPR001930">
    <property type="entry name" value="Peptidase_M1"/>
</dbReference>
<dbReference type="InterPro" id="IPR027268">
    <property type="entry name" value="Peptidase_M4/M1_CTD_sf"/>
</dbReference>
<evidence type="ECO:0000256" key="6">
    <source>
        <dbReference type="ARBA" id="ARBA00022801"/>
    </source>
</evidence>
<reference evidence="11" key="1">
    <citation type="journal article" date="2014" name="Genome Biol. Evol.">
        <title>Pangenome evidence for extensive interdomain horizontal transfer affecting lineage core and shell genes in uncultured planktonic thaumarchaeota and euryarchaeota.</title>
        <authorList>
            <person name="Deschamps P."/>
            <person name="Zivanovic Y."/>
            <person name="Moreira D."/>
            <person name="Rodriguez-Valera F."/>
            <person name="Lopez-Garcia P."/>
        </authorList>
    </citation>
    <scope>NUCLEOTIDE SEQUENCE</scope>
</reference>
<dbReference type="SUPFAM" id="SSF63737">
    <property type="entry name" value="Leukotriene A4 hydrolase N-terminal domain"/>
    <property type="match status" value="1"/>
</dbReference>
<keyword evidence="5" id="KW-0479">Metal-binding</keyword>
<dbReference type="CDD" id="cd09603">
    <property type="entry name" value="M1_APN_like"/>
    <property type="match status" value="1"/>
</dbReference>
<dbReference type="GO" id="GO:0008270">
    <property type="term" value="F:zinc ion binding"/>
    <property type="evidence" value="ECO:0007669"/>
    <property type="project" value="InterPro"/>
</dbReference>
<evidence type="ECO:0000256" key="3">
    <source>
        <dbReference type="ARBA" id="ARBA00022438"/>
    </source>
</evidence>
<gene>
    <name evidence="11" type="primary">pepN</name>
</gene>
<dbReference type="InterPro" id="IPR045357">
    <property type="entry name" value="Aminopeptidase_N-like_N"/>
</dbReference>
<dbReference type="GO" id="GO:0005737">
    <property type="term" value="C:cytoplasm"/>
    <property type="evidence" value="ECO:0007669"/>
    <property type="project" value="TreeGrafter"/>
</dbReference>
<sequence length="710" mass="82097">MKKLLIIILSNFIFGQINVYDREYQTDPDFNMDVKHYNISLQIYDHIKSFTGEAEVTFQIKKRGLESVNFDVETVTITKVLEGGRPLNYKQTKGKLLVEPNGTPKSDEILIYTIHYDSKGKVADPSEFNMGGVKVLGIGFFDETGDNPQLVQSHSFPTGARHWFPSNDHPADKATSRITTTVRKDWKVLANGMLTSHTTHVDSVTYTWDLNLPNSTYLYVMVAGPFEVIQDYHGEIPIAYWVYPKDVPHTMRSFERTSEIMTFLEDEYGVPFPWQKMDQITIPGIGGGAESTTATILGHNTIHDEKAEKDFPSHWLVAHEAAHQWWGDYITMGNWHHAWLNESFGTYGEYLYSAHSKGYDEGQINLWKKKQAYFKEYQNRYSRPMVNPYWDWPNQNFDSHIYSRGAAVLHMLRQVIGEENMKAFQKNFLKQYAYGNPKSEDLFRVVNETVGKDMRWFFDQWVMAAGHPQLEVGTNWEDGMLTIWINQKQSGRKTPKSYQLPIDIDIHYGNRVERKSIWVDGRQTVHRFKTKFAPKMVRIDPDDHLLIEVEQVKSKKGLLLQLKKDNVIGRHNAALALTPYHADVKVIKALKRSAFHDDAWFVRKAAFSVLTDYLNSKEWILAYHREVHSQPRRTIVTQFSKVFPDAAAKMIRESIKSDDSYIVQAEMIRQLGEIGHPSDIMLIEPYVQPWSPRKIVRNAANQAMTSLKDK</sequence>
<keyword evidence="3 11" id="KW-0031">Aminopeptidase</keyword>
<proteinExistence type="inferred from homology"/>
<evidence type="ECO:0000259" key="10">
    <source>
        <dbReference type="Pfam" id="PF17900"/>
    </source>
</evidence>
<comment type="cofactor">
    <cofactor evidence="1">
        <name>Zn(2+)</name>
        <dbReference type="ChEBI" id="CHEBI:29105"/>
    </cofactor>
</comment>
<dbReference type="InterPro" id="IPR014782">
    <property type="entry name" value="Peptidase_M1_dom"/>
</dbReference>
<dbReference type="Gene3D" id="2.60.40.1730">
    <property type="entry name" value="tricorn interacting facor f3 domain"/>
    <property type="match status" value="1"/>
</dbReference>
<evidence type="ECO:0000313" key="11">
    <source>
        <dbReference type="EMBL" id="AIF16118.1"/>
    </source>
</evidence>
<dbReference type="GO" id="GO:0006508">
    <property type="term" value="P:proteolysis"/>
    <property type="evidence" value="ECO:0007669"/>
    <property type="project" value="UniProtKB-KW"/>
</dbReference>
<dbReference type="SUPFAM" id="SSF55486">
    <property type="entry name" value="Metalloproteases ('zincins'), catalytic domain"/>
    <property type="match status" value="1"/>
</dbReference>
<dbReference type="Gene3D" id="1.25.10.10">
    <property type="entry name" value="Leucine-rich Repeat Variant"/>
    <property type="match status" value="1"/>
</dbReference>